<reference evidence="1" key="2">
    <citation type="submission" date="2023-12" db="EMBL/GenBank/DDBJ databases">
        <authorList>
            <person name="Sun Q."/>
            <person name="Inoue M."/>
        </authorList>
    </citation>
    <scope>NUCLEOTIDE SEQUENCE</scope>
    <source>
        <strain evidence="1">JCM 14265</strain>
    </source>
</reference>
<accession>A0AAV3STW0</accession>
<evidence type="ECO:0008006" key="3">
    <source>
        <dbReference type="Google" id="ProtNLM"/>
    </source>
</evidence>
<gene>
    <name evidence="1" type="ORF">GCM10008994_20650</name>
</gene>
<evidence type="ECO:0000313" key="1">
    <source>
        <dbReference type="EMBL" id="GAA0545614.1"/>
    </source>
</evidence>
<name>A0AAV3STW0_9EURY</name>
<proteinExistence type="predicted"/>
<comment type="caution">
    <text evidence="1">The sequence shown here is derived from an EMBL/GenBank/DDBJ whole genome shotgun (WGS) entry which is preliminary data.</text>
</comment>
<reference evidence="1" key="1">
    <citation type="journal article" date="2014" name="Int. J. Syst. Evol. Microbiol.">
        <title>Complete genome sequence of Corynebacterium casei LMG S-19264T (=DSM 44701T), isolated from a smear-ripened cheese.</title>
        <authorList>
            <consortium name="US DOE Joint Genome Institute (JGI-PGF)"/>
            <person name="Walter F."/>
            <person name="Albersmeier A."/>
            <person name="Kalinowski J."/>
            <person name="Ruckert C."/>
        </authorList>
    </citation>
    <scope>NUCLEOTIDE SEQUENCE</scope>
    <source>
        <strain evidence="1">JCM 14265</strain>
    </source>
</reference>
<protein>
    <recommendedName>
        <fullName evidence="3">Secreted protein</fullName>
    </recommendedName>
</protein>
<dbReference type="EMBL" id="BAAADQ010000012">
    <property type="protein sequence ID" value="GAA0545614.1"/>
    <property type="molecule type" value="Genomic_DNA"/>
</dbReference>
<dbReference type="AlphaFoldDB" id="A0AAV3STW0"/>
<organism evidence="1 2">
    <name type="scientific">Halorubrum ejinorense</name>
    <dbReference type="NCBI Taxonomy" id="425309"/>
    <lineage>
        <taxon>Archaea</taxon>
        <taxon>Methanobacteriati</taxon>
        <taxon>Methanobacteriota</taxon>
        <taxon>Stenosarchaea group</taxon>
        <taxon>Halobacteria</taxon>
        <taxon>Halobacteriales</taxon>
        <taxon>Haloferacaceae</taxon>
        <taxon>Halorubrum</taxon>
    </lineage>
</organism>
<sequence length="68" mass="7323">MTRQVVTSVVAAATGVASPTNPPVTTPKVTRTTTAARMTFVRLVPLLWSASRRVESDMAANSVSNYDW</sequence>
<evidence type="ECO:0000313" key="2">
    <source>
        <dbReference type="Proteomes" id="UP001501425"/>
    </source>
</evidence>
<dbReference type="Proteomes" id="UP001501425">
    <property type="component" value="Unassembled WGS sequence"/>
</dbReference>